<organism evidence="7 8">
    <name type="scientific">Dendryphion nanum</name>
    <dbReference type="NCBI Taxonomy" id="256645"/>
    <lineage>
        <taxon>Eukaryota</taxon>
        <taxon>Fungi</taxon>
        <taxon>Dikarya</taxon>
        <taxon>Ascomycota</taxon>
        <taxon>Pezizomycotina</taxon>
        <taxon>Dothideomycetes</taxon>
        <taxon>Pleosporomycetidae</taxon>
        <taxon>Pleosporales</taxon>
        <taxon>Torulaceae</taxon>
        <taxon>Dendryphion</taxon>
    </lineage>
</organism>
<proteinExistence type="predicted"/>
<feature type="compositionally biased region" description="Polar residues" evidence="5">
    <location>
        <begin position="612"/>
        <end position="627"/>
    </location>
</feature>
<name>A0A9P9IAZ5_9PLEO</name>
<feature type="region of interest" description="Disordered" evidence="5">
    <location>
        <begin position="315"/>
        <end position="377"/>
    </location>
</feature>
<feature type="region of interest" description="Disordered" evidence="5">
    <location>
        <begin position="539"/>
        <end position="800"/>
    </location>
</feature>
<feature type="compositionally biased region" description="Polar residues" evidence="5">
    <location>
        <begin position="637"/>
        <end position="651"/>
    </location>
</feature>
<feature type="compositionally biased region" description="Low complexity" evidence="5">
    <location>
        <begin position="684"/>
        <end position="694"/>
    </location>
</feature>
<keyword evidence="1" id="KW-0479">Metal-binding</keyword>
<evidence type="ECO:0000256" key="5">
    <source>
        <dbReference type="SAM" id="MobiDB-lite"/>
    </source>
</evidence>
<feature type="compositionally biased region" description="Polar residues" evidence="5">
    <location>
        <begin position="504"/>
        <end position="523"/>
    </location>
</feature>
<feature type="compositionally biased region" description="Acidic residues" evidence="5">
    <location>
        <begin position="220"/>
        <end position="241"/>
    </location>
</feature>
<dbReference type="Pfam" id="PF00628">
    <property type="entry name" value="PHD"/>
    <property type="match status" value="1"/>
</dbReference>
<dbReference type="GO" id="GO:0031213">
    <property type="term" value="C:RSF complex"/>
    <property type="evidence" value="ECO:0007669"/>
    <property type="project" value="InterPro"/>
</dbReference>
<feature type="compositionally biased region" description="Basic and acidic residues" evidence="5">
    <location>
        <begin position="323"/>
        <end position="343"/>
    </location>
</feature>
<dbReference type="PANTHER" id="PTHR14296">
    <property type="entry name" value="REMODELING AND SPACING FACTOR 1"/>
    <property type="match status" value="1"/>
</dbReference>
<evidence type="ECO:0000313" key="7">
    <source>
        <dbReference type="EMBL" id="KAH7114241.1"/>
    </source>
</evidence>
<dbReference type="GO" id="GO:0006355">
    <property type="term" value="P:regulation of DNA-templated transcription"/>
    <property type="evidence" value="ECO:0007669"/>
    <property type="project" value="InterPro"/>
</dbReference>
<keyword evidence="3" id="KW-0862">Zinc</keyword>
<feature type="compositionally biased region" description="Polar residues" evidence="5">
    <location>
        <begin position="559"/>
        <end position="569"/>
    </location>
</feature>
<comment type="caution">
    <text evidence="7">The sequence shown here is derived from an EMBL/GenBank/DDBJ whole genome shotgun (WGS) entry which is preliminary data.</text>
</comment>
<evidence type="ECO:0000259" key="6">
    <source>
        <dbReference type="PROSITE" id="PS50016"/>
    </source>
</evidence>
<dbReference type="PROSITE" id="PS01359">
    <property type="entry name" value="ZF_PHD_1"/>
    <property type="match status" value="1"/>
</dbReference>
<evidence type="ECO:0000256" key="1">
    <source>
        <dbReference type="ARBA" id="ARBA00022723"/>
    </source>
</evidence>
<evidence type="ECO:0000256" key="3">
    <source>
        <dbReference type="ARBA" id="ARBA00022833"/>
    </source>
</evidence>
<sequence>MVSRKRGRDEMETDSPADEPTLLSRLRNMWQFANLAQYIHFFGDVLKIDKDFDIEILENECLKPQPSEKLPQIGLALLKHVSSFKGLTPDIFDEYTRRQYMAKAPHRNPFGIEEAPNKFNDFDVVTKIKVLQQLSLWTLNNPNTIRERLNATDSEQTTWRIEPYGWDSEDRTLILLDDNRLYRQTDPPPPPEPSKPKPKPKPKKTRGTRNSKRFKPSTPEADESIIENDDGGDEVAQDTDDGLGGMKWECLCITLEDYHDYINSMRKSKDPNEKDLITRLQVEVIPEIESRAEEKARQEARRAKEREVELKLATAKRSSRIAHKIEKQKHVDEAEEEERKRLADLAMAKAEQDKQRKLEEESNSRRQTREQRIREREAKRILHEEELRKMKEESEQLGGSDARLSERHLVREMKRRQQELEEIQRLQEDEWFFDCEVCGAGGDKFDDGSHSIACEKCNVWQHSKCHGITEKRAERDDFHFVCKRCIRKEEEAKLPKLPPLKLRLSSTSPNATKHLQPNGITSDLTRRPLEAVSIPIKQPAVIQPTGSPTPAAQPLLNGPSLSPRGQSSGPPGIRQPDSEYRSPQVHLNGNSPSLFAHHYPSFPASSPPQSSHGSFMQQRPYSQSNGTPHGAAHPFIANQNSSFGGSFSRPASSAGPGHSPVKHSPAPSPRPTNGISNSFDLAHSPHSSFPPSSHQRLSFSPMKHSSPPPLPPLPASSPGLGHVAPSPSPTLLPNPVPAPEKHDAARPFSSHSMSETPIWPPIKTLSPSAKPQILSPPTKKSSPTPDRPQFVPVSGNGTQQ</sequence>
<dbReference type="PROSITE" id="PS50016">
    <property type="entry name" value="ZF_PHD_2"/>
    <property type="match status" value="1"/>
</dbReference>
<keyword evidence="8" id="KW-1185">Reference proteome</keyword>
<evidence type="ECO:0000313" key="8">
    <source>
        <dbReference type="Proteomes" id="UP000700596"/>
    </source>
</evidence>
<feature type="compositionally biased region" description="Pro residues" evidence="5">
    <location>
        <begin position="706"/>
        <end position="715"/>
    </location>
</feature>
<feature type="domain" description="PHD-type" evidence="6">
    <location>
        <begin position="432"/>
        <end position="488"/>
    </location>
</feature>
<feature type="compositionally biased region" description="Basic residues" evidence="5">
    <location>
        <begin position="196"/>
        <end position="215"/>
    </location>
</feature>
<protein>
    <recommendedName>
        <fullName evidence="6">PHD-type domain-containing protein</fullName>
    </recommendedName>
</protein>
<feature type="compositionally biased region" description="Pro residues" evidence="5">
    <location>
        <begin position="726"/>
        <end position="738"/>
    </location>
</feature>
<dbReference type="OrthoDB" id="303107at2759"/>
<feature type="region of interest" description="Disordered" evidence="5">
    <location>
        <begin position="181"/>
        <end position="241"/>
    </location>
</feature>
<evidence type="ECO:0000256" key="4">
    <source>
        <dbReference type="PROSITE-ProRule" id="PRU00146"/>
    </source>
</evidence>
<dbReference type="Gene3D" id="3.30.40.10">
    <property type="entry name" value="Zinc/RING finger domain, C3HC4 (zinc finger)"/>
    <property type="match status" value="1"/>
</dbReference>
<dbReference type="InterPro" id="IPR011011">
    <property type="entry name" value="Znf_FYVE_PHD"/>
</dbReference>
<feature type="compositionally biased region" description="Low complexity" evidence="5">
    <location>
        <begin position="600"/>
        <end position="611"/>
    </location>
</feature>
<dbReference type="AlphaFoldDB" id="A0A9P9IAZ5"/>
<dbReference type="InterPro" id="IPR013083">
    <property type="entry name" value="Znf_RING/FYVE/PHD"/>
</dbReference>
<dbReference type="PANTHER" id="PTHR14296:SF3">
    <property type="entry name" value="DIKAR, ISOFORM F"/>
    <property type="match status" value="1"/>
</dbReference>
<dbReference type="InterPro" id="IPR019787">
    <property type="entry name" value="Znf_PHD-finger"/>
</dbReference>
<dbReference type="SUPFAM" id="SSF57903">
    <property type="entry name" value="FYVE/PHD zinc finger"/>
    <property type="match status" value="1"/>
</dbReference>
<dbReference type="Proteomes" id="UP000700596">
    <property type="component" value="Unassembled WGS sequence"/>
</dbReference>
<feature type="region of interest" description="Disordered" evidence="5">
    <location>
        <begin position="500"/>
        <end position="526"/>
    </location>
</feature>
<feature type="compositionally biased region" description="Basic and acidic residues" evidence="5">
    <location>
        <begin position="350"/>
        <end position="377"/>
    </location>
</feature>
<dbReference type="GO" id="GO:0008270">
    <property type="term" value="F:zinc ion binding"/>
    <property type="evidence" value="ECO:0007669"/>
    <property type="project" value="UniProtKB-KW"/>
</dbReference>
<dbReference type="InterPro" id="IPR001965">
    <property type="entry name" value="Znf_PHD"/>
</dbReference>
<gene>
    <name evidence="7" type="ORF">B0J11DRAFT_561897</name>
</gene>
<accession>A0A9P9IAZ5</accession>
<dbReference type="InterPro" id="IPR028938">
    <property type="entry name" value="Rsf1-like"/>
</dbReference>
<dbReference type="InterPro" id="IPR019786">
    <property type="entry name" value="Zinc_finger_PHD-type_CS"/>
</dbReference>
<dbReference type="SMART" id="SM00249">
    <property type="entry name" value="PHD"/>
    <property type="match status" value="1"/>
</dbReference>
<reference evidence="7" key="1">
    <citation type="journal article" date="2021" name="Nat. Commun.">
        <title>Genetic determinants of endophytism in the Arabidopsis root mycobiome.</title>
        <authorList>
            <person name="Mesny F."/>
            <person name="Miyauchi S."/>
            <person name="Thiergart T."/>
            <person name="Pickel B."/>
            <person name="Atanasova L."/>
            <person name="Karlsson M."/>
            <person name="Huettel B."/>
            <person name="Barry K.W."/>
            <person name="Haridas S."/>
            <person name="Chen C."/>
            <person name="Bauer D."/>
            <person name="Andreopoulos W."/>
            <person name="Pangilinan J."/>
            <person name="LaButti K."/>
            <person name="Riley R."/>
            <person name="Lipzen A."/>
            <person name="Clum A."/>
            <person name="Drula E."/>
            <person name="Henrissat B."/>
            <person name="Kohler A."/>
            <person name="Grigoriev I.V."/>
            <person name="Martin F.M."/>
            <person name="Hacquard S."/>
        </authorList>
    </citation>
    <scope>NUCLEOTIDE SEQUENCE</scope>
    <source>
        <strain evidence="7">MPI-CAGE-CH-0243</strain>
    </source>
</reference>
<dbReference type="EMBL" id="JAGMWT010000017">
    <property type="protein sequence ID" value="KAH7114241.1"/>
    <property type="molecule type" value="Genomic_DNA"/>
</dbReference>
<evidence type="ECO:0000256" key="2">
    <source>
        <dbReference type="ARBA" id="ARBA00022771"/>
    </source>
</evidence>
<feature type="compositionally biased region" description="Low complexity" evidence="5">
    <location>
        <begin position="775"/>
        <end position="784"/>
    </location>
</feature>
<keyword evidence="2 4" id="KW-0863">Zinc-finger</keyword>